<gene>
    <name evidence="3" type="ORF">CHS0354_030204</name>
</gene>
<evidence type="ECO:0000256" key="2">
    <source>
        <dbReference type="SAM" id="MobiDB-lite"/>
    </source>
</evidence>
<reference evidence="3" key="3">
    <citation type="submission" date="2023-05" db="EMBL/GenBank/DDBJ databases">
        <authorList>
            <person name="Smith C.H."/>
        </authorList>
    </citation>
    <scope>NUCLEOTIDE SEQUENCE</scope>
    <source>
        <strain evidence="3">CHS0354</strain>
        <tissue evidence="3">Mantle</tissue>
    </source>
</reference>
<accession>A0AAE0VHS7</accession>
<proteinExistence type="predicted"/>
<dbReference type="AlphaFoldDB" id="A0AAE0VHS7"/>
<feature type="region of interest" description="Disordered" evidence="2">
    <location>
        <begin position="74"/>
        <end position="133"/>
    </location>
</feature>
<feature type="compositionally biased region" description="Basic and acidic residues" evidence="2">
    <location>
        <begin position="116"/>
        <end position="133"/>
    </location>
</feature>
<evidence type="ECO:0000313" key="4">
    <source>
        <dbReference type="Proteomes" id="UP001195483"/>
    </source>
</evidence>
<evidence type="ECO:0000256" key="1">
    <source>
        <dbReference type="SAM" id="Coils"/>
    </source>
</evidence>
<protein>
    <submittedName>
        <fullName evidence="3">Uncharacterized protein</fullName>
    </submittedName>
</protein>
<dbReference type="Proteomes" id="UP001195483">
    <property type="component" value="Unassembled WGS sequence"/>
</dbReference>
<feature type="coiled-coil region" evidence="1">
    <location>
        <begin position="149"/>
        <end position="215"/>
    </location>
</feature>
<comment type="caution">
    <text evidence="3">The sequence shown here is derived from an EMBL/GenBank/DDBJ whole genome shotgun (WGS) entry which is preliminary data.</text>
</comment>
<sequence>MAQEALDWTRPAGYNNSLPRKFNKPASPQYFPDYRFKGFPTGYMVEAHNPLRVQPSADVHDRHIDKYFGKGVADSAYQSPLPPPANEQFDDANLPPLETPKHDNLPPSPSRSPRRVVRDPLRELTTAERGKRIKEQEIADADLREYRYKKELEKERHREEQKLDREDYERRQDNFQDQDKEVINIQEQEKRIKELKEDIDRLRHVELEKERARSEPQTDRSYRDRYGLNRYNTYSPRLSNHPLVTSRDRGLRMQDYLSRTTYSSDFVNPKEQEPTRLPKPGTYPAQEPLIKEQRGGGGAPIKDDTGKLDTRIRGRMNEILYAKPSGPRANVKYGDELREQADQQRVQKDLNEYDLKQPMMNLADLMHEGKLGYPKRDREGRILNHHLPHPVSNQDVPLPLYSPRDYHDFLDQQVIEKRKNQKLAEMEGNRQAVQHVQTFENNMFGKYGGGAPKGRDLRKKKLDYSIHHPNVSDEREFNQNYNDYRKVVEDENTTEKLERFKPRTTIHSNHANLYDFPDSNVKNY</sequence>
<organism evidence="3 4">
    <name type="scientific">Potamilus streckersoni</name>
    <dbReference type="NCBI Taxonomy" id="2493646"/>
    <lineage>
        <taxon>Eukaryota</taxon>
        <taxon>Metazoa</taxon>
        <taxon>Spiralia</taxon>
        <taxon>Lophotrochozoa</taxon>
        <taxon>Mollusca</taxon>
        <taxon>Bivalvia</taxon>
        <taxon>Autobranchia</taxon>
        <taxon>Heteroconchia</taxon>
        <taxon>Palaeoheterodonta</taxon>
        <taxon>Unionida</taxon>
        <taxon>Unionoidea</taxon>
        <taxon>Unionidae</taxon>
        <taxon>Ambleminae</taxon>
        <taxon>Lampsilini</taxon>
        <taxon>Potamilus</taxon>
    </lineage>
</organism>
<keyword evidence="4" id="KW-1185">Reference proteome</keyword>
<feature type="region of interest" description="Disordered" evidence="2">
    <location>
        <begin position="266"/>
        <end position="307"/>
    </location>
</feature>
<dbReference type="EMBL" id="JAEAOA010001799">
    <property type="protein sequence ID" value="KAK3578788.1"/>
    <property type="molecule type" value="Genomic_DNA"/>
</dbReference>
<reference evidence="3" key="1">
    <citation type="journal article" date="2021" name="Genome Biol. Evol.">
        <title>A High-Quality Reference Genome for a Parasitic Bivalve with Doubly Uniparental Inheritance (Bivalvia: Unionida).</title>
        <authorList>
            <person name="Smith C.H."/>
        </authorList>
    </citation>
    <scope>NUCLEOTIDE SEQUENCE</scope>
    <source>
        <strain evidence="3">CHS0354</strain>
    </source>
</reference>
<keyword evidence="1" id="KW-0175">Coiled coil</keyword>
<feature type="region of interest" description="Disordered" evidence="2">
    <location>
        <begin position="1"/>
        <end position="25"/>
    </location>
</feature>
<name>A0AAE0VHS7_9BIVA</name>
<evidence type="ECO:0000313" key="3">
    <source>
        <dbReference type="EMBL" id="KAK3578788.1"/>
    </source>
</evidence>
<reference evidence="3" key="2">
    <citation type="journal article" date="2021" name="Genome Biol. Evol.">
        <title>Developing a high-quality reference genome for a parasitic bivalve with doubly uniparental inheritance (Bivalvia: Unionida).</title>
        <authorList>
            <person name="Smith C.H."/>
        </authorList>
    </citation>
    <scope>NUCLEOTIDE SEQUENCE</scope>
    <source>
        <strain evidence="3">CHS0354</strain>
        <tissue evidence="3">Mantle</tissue>
    </source>
</reference>